<evidence type="ECO:0000313" key="3">
    <source>
        <dbReference type="EMBL" id="MCH82713.1"/>
    </source>
</evidence>
<dbReference type="AlphaFoldDB" id="A0A392M6H7"/>
<dbReference type="PANTHER" id="PTHR18896">
    <property type="entry name" value="PHOSPHOLIPASE D"/>
    <property type="match status" value="1"/>
</dbReference>
<keyword evidence="1" id="KW-0677">Repeat</keyword>
<dbReference type="EMBL" id="LXQA010004075">
    <property type="protein sequence ID" value="MCH82713.1"/>
    <property type="molecule type" value="Genomic_DNA"/>
</dbReference>
<dbReference type="GO" id="GO:0009395">
    <property type="term" value="P:phospholipid catabolic process"/>
    <property type="evidence" value="ECO:0007669"/>
    <property type="project" value="TreeGrafter"/>
</dbReference>
<reference evidence="3 4" key="1">
    <citation type="journal article" date="2018" name="Front. Plant Sci.">
        <title>Red Clover (Trifolium pratense) and Zigzag Clover (T. medium) - A Picture of Genomic Similarities and Differences.</title>
        <authorList>
            <person name="Dluhosova J."/>
            <person name="Istvanek J."/>
            <person name="Nedelnik J."/>
            <person name="Repkova J."/>
        </authorList>
    </citation>
    <scope>NUCLEOTIDE SEQUENCE [LARGE SCALE GENOMIC DNA]</scope>
    <source>
        <strain evidence="4">cv. 10/8</strain>
        <tissue evidence="3">Leaf</tissue>
    </source>
</reference>
<protein>
    <submittedName>
        <fullName evidence="3">Phospholipase D beta 1-like</fullName>
    </submittedName>
</protein>
<comment type="caution">
    <text evidence="3">The sequence shown here is derived from an EMBL/GenBank/DDBJ whole genome shotgun (WGS) entry which is preliminary data.</text>
</comment>
<feature type="non-terminal residue" evidence="3">
    <location>
        <position position="143"/>
    </location>
</feature>
<sequence length="143" mass="15963">MVEEGATIMKIDKPRGIATMIAEKIKANERFAVYIVIPMWPEGVPTGAATQRILFWQNKTMQMMYETIYNALVEVGLEAAFSPQDYLNFFCLGNREAIDIHENITVSGIPPPPNTPQDIVAMFGDEDPTAVLSKSRVNSLNRT</sequence>
<dbReference type="PANTHER" id="PTHR18896:SF65">
    <property type="entry name" value="PHOSPHOLIPASE D BETA 1"/>
    <property type="match status" value="1"/>
</dbReference>
<dbReference type="InterPro" id="IPR015679">
    <property type="entry name" value="PLipase_D_fam"/>
</dbReference>
<dbReference type="GO" id="GO:0005886">
    <property type="term" value="C:plasma membrane"/>
    <property type="evidence" value="ECO:0007669"/>
    <property type="project" value="TreeGrafter"/>
</dbReference>
<keyword evidence="2" id="KW-0443">Lipid metabolism</keyword>
<dbReference type="GO" id="GO:0004630">
    <property type="term" value="F:phospholipase D activity"/>
    <property type="evidence" value="ECO:0007669"/>
    <property type="project" value="TreeGrafter"/>
</dbReference>
<evidence type="ECO:0000313" key="4">
    <source>
        <dbReference type="Proteomes" id="UP000265520"/>
    </source>
</evidence>
<organism evidence="3 4">
    <name type="scientific">Trifolium medium</name>
    <dbReference type="NCBI Taxonomy" id="97028"/>
    <lineage>
        <taxon>Eukaryota</taxon>
        <taxon>Viridiplantae</taxon>
        <taxon>Streptophyta</taxon>
        <taxon>Embryophyta</taxon>
        <taxon>Tracheophyta</taxon>
        <taxon>Spermatophyta</taxon>
        <taxon>Magnoliopsida</taxon>
        <taxon>eudicotyledons</taxon>
        <taxon>Gunneridae</taxon>
        <taxon>Pentapetalae</taxon>
        <taxon>rosids</taxon>
        <taxon>fabids</taxon>
        <taxon>Fabales</taxon>
        <taxon>Fabaceae</taxon>
        <taxon>Papilionoideae</taxon>
        <taxon>50 kb inversion clade</taxon>
        <taxon>NPAAA clade</taxon>
        <taxon>Hologalegina</taxon>
        <taxon>IRL clade</taxon>
        <taxon>Trifolieae</taxon>
        <taxon>Trifolium</taxon>
    </lineage>
</organism>
<keyword evidence="4" id="KW-1185">Reference proteome</keyword>
<evidence type="ECO:0000256" key="1">
    <source>
        <dbReference type="ARBA" id="ARBA00022737"/>
    </source>
</evidence>
<proteinExistence type="predicted"/>
<gene>
    <name evidence="3" type="ORF">A2U01_0003524</name>
</gene>
<name>A0A392M6H7_9FABA</name>
<evidence type="ECO:0000256" key="2">
    <source>
        <dbReference type="ARBA" id="ARBA00023098"/>
    </source>
</evidence>
<accession>A0A392M6H7</accession>
<dbReference type="Proteomes" id="UP000265520">
    <property type="component" value="Unassembled WGS sequence"/>
</dbReference>